<dbReference type="InterPro" id="IPR024414">
    <property type="entry name" value="Uncharacterised_PrgI"/>
</dbReference>
<proteinExistence type="predicted"/>
<dbReference type="Pfam" id="PF12666">
    <property type="entry name" value="PrgI"/>
    <property type="match status" value="1"/>
</dbReference>
<reference evidence="4" key="1">
    <citation type="journal article" date="2019" name="Int. J. Syst. Evol. Microbiol.">
        <title>The Global Catalogue of Microorganisms (GCM) 10K type strain sequencing project: providing services to taxonomists for standard genome sequencing and annotation.</title>
        <authorList>
            <consortium name="The Broad Institute Genomics Platform"/>
            <consortium name="The Broad Institute Genome Sequencing Center for Infectious Disease"/>
            <person name="Wu L."/>
            <person name="Ma J."/>
        </authorList>
    </citation>
    <scope>NUCLEOTIDE SEQUENCE [LARGE SCALE GENOMIC DNA]</scope>
    <source>
        <strain evidence="4">CGMCC 4.7152</strain>
    </source>
</reference>
<feature type="compositionally biased region" description="Basic and acidic residues" evidence="1">
    <location>
        <begin position="334"/>
        <end position="343"/>
    </location>
</feature>
<keyword evidence="2" id="KW-0472">Membrane</keyword>
<feature type="transmembrane region" description="Helical" evidence="2">
    <location>
        <begin position="58"/>
        <end position="77"/>
    </location>
</feature>
<protein>
    <submittedName>
        <fullName evidence="3">PrgI family protein</fullName>
    </submittedName>
</protein>
<dbReference type="RefSeq" id="WP_380127824.1">
    <property type="nucleotide sequence ID" value="NZ_JBHSIU010000115.1"/>
</dbReference>
<organism evidence="3 4">
    <name type="scientific">Dactylosporangium cerinum</name>
    <dbReference type="NCBI Taxonomy" id="1434730"/>
    <lineage>
        <taxon>Bacteria</taxon>
        <taxon>Bacillati</taxon>
        <taxon>Actinomycetota</taxon>
        <taxon>Actinomycetes</taxon>
        <taxon>Micromonosporales</taxon>
        <taxon>Micromonosporaceae</taxon>
        <taxon>Dactylosporangium</taxon>
    </lineage>
</organism>
<feature type="non-terminal residue" evidence="3">
    <location>
        <position position="1"/>
    </location>
</feature>
<keyword evidence="2" id="KW-0812">Transmembrane</keyword>
<dbReference type="Proteomes" id="UP001595912">
    <property type="component" value="Unassembled WGS sequence"/>
</dbReference>
<evidence type="ECO:0000313" key="4">
    <source>
        <dbReference type="Proteomes" id="UP001595912"/>
    </source>
</evidence>
<evidence type="ECO:0000256" key="1">
    <source>
        <dbReference type="SAM" id="MobiDB-lite"/>
    </source>
</evidence>
<dbReference type="EMBL" id="JBHSIU010000115">
    <property type="protein sequence ID" value="MFC5007174.1"/>
    <property type="molecule type" value="Genomic_DNA"/>
</dbReference>
<sequence>SPTKNSEDEWYRARIPADVDTPDKIVYGLTARQLAIFAVAAVAAYGVYRAVGAALPRPVLFAAVVPYAGVAVVLALGRRDGVSMDRWVVAAVRYCRSPRRSAPAQSGLPVPVPAWAPQTTEPVPMLPVLRLPATAIAESGIIDAGGRAVVLVACTTVNIRLRTGEEQAALLAAFGRWLNSLNDPVQIVISTQRVDLSAQARRISAASDTLSNPALAEVSRDYAAFLDALVHDRDPLSRTVTVAVTGPPDGNSAGDRTGSGGGVRRHAAEVLRRAEQTASALAALGADTTVLDGERATAVLTCAVDPYVAADVSWSRARPDAVITGPALQQQPRPRPEHPGGSQ</sequence>
<keyword evidence="2" id="KW-1133">Transmembrane helix</keyword>
<name>A0ABV9WFM9_9ACTN</name>
<feature type="region of interest" description="Disordered" evidence="1">
    <location>
        <begin position="244"/>
        <end position="263"/>
    </location>
</feature>
<accession>A0ABV9WFM9</accession>
<gene>
    <name evidence="3" type="ORF">ACFPIJ_56385</name>
</gene>
<evidence type="ECO:0000313" key="3">
    <source>
        <dbReference type="EMBL" id="MFC5007174.1"/>
    </source>
</evidence>
<feature type="region of interest" description="Disordered" evidence="1">
    <location>
        <begin position="319"/>
        <end position="343"/>
    </location>
</feature>
<comment type="caution">
    <text evidence="3">The sequence shown here is derived from an EMBL/GenBank/DDBJ whole genome shotgun (WGS) entry which is preliminary data.</text>
</comment>
<keyword evidence="4" id="KW-1185">Reference proteome</keyword>
<evidence type="ECO:0000256" key="2">
    <source>
        <dbReference type="SAM" id="Phobius"/>
    </source>
</evidence>
<feature type="transmembrane region" description="Helical" evidence="2">
    <location>
        <begin position="34"/>
        <end position="52"/>
    </location>
</feature>